<name>A0A1I5G6K4_9ACTN</name>
<protein>
    <submittedName>
        <fullName evidence="4">DNA-binding transcriptional regulator, PadR family</fullName>
    </submittedName>
</protein>
<dbReference type="EMBL" id="FOVH01000005">
    <property type="protein sequence ID" value="SFO31640.1"/>
    <property type="molecule type" value="Genomic_DNA"/>
</dbReference>
<dbReference type="Gene3D" id="1.10.10.10">
    <property type="entry name" value="Winged helix-like DNA-binding domain superfamily/Winged helix DNA-binding domain"/>
    <property type="match status" value="1"/>
</dbReference>
<dbReference type="PANTHER" id="PTHR43252">
    <property type="entry name" value="TRANSCRIPTIONAL REGULATOR YQJI"/>
    <property type="match status" value="1"/>
</dbReference>
<dbReference type="InterPro" id="IPR036388">
    <property type="entry name" value="WH-like_DNA-bd_sf"/>
</dbReference>
<dbReference type="Proteomes" id="UP000183413">
    <property type="component" value="Unassembled WGS sequence"/>
</dbReference>
<dbReference type="Pfam" id="PF03551">
    <property type="entry name" value="PadR"/>
    <property type="match status" value="1"/>
</dbReference>
<keyword evidence="4" id="KW-0238">DNA-binding</keyword>
<evidence type="ECO:0000313" key="4">
    <source>
        <dbReference type="EMBL" id="SFO31640.1"/>
    </source>
</evidence>
<feature type="region of interest" description="Disordered" evidence="1">
    <location>
        <begin position="198"/>
        <end position="220"/>
    </location>
</feature>
<proteinExistence type="predicted"/>
<reference evidence="4 5" key="1">
    <citation type="submission" date="2016-10" db="EMBL/GenBank/DDBJ databases">
        <authorList>
            <person name="de Groot N.N."/>
        </authorList>
    </citation>
    <scope>NUCLEOTIDE SEQUENCE [LARGE SCALE GENOMIC DNA]</scope>
    <source>
        <strain evidence="4 5">DSM 43067</strain>
    </source>
</reference>
<dbReference type="Pfam" id="PF10400">
    <property type="entry name" value="Vir_act_alpha_C"/>
    <property type="match status" value="1"/>
</dbReference>
<dbReference type="InParanoid" id="A0A1I5G6K4"/>
<dbReference type="RefSeq" id="WP_075021397.1">
    <property type="nucleotide sequence ID" value="NZ_FOVH01000005.1"/>
</dbReference>
<accession>A0A1I5G6K4</accession>
<dbReference type="InterPro" id="IPR005149">
    <property type="entry name" value="Tscrpt_reg_PadR_N"/>
</dbReference>
<dbReference type="GO" id="GO:0003677">
    <property type="term" value="F:DNA binding"/>
    <property type="evidence" value="ECO:0007669"/>
    <property type="project" value="UniProtKB-KW"/>
</dbReference>
<gene>
    <name evidence="4" type="ORF">SAMN04489713_10557</name>
</gene>
<evidence type="ECO:0000259" key="3">
    <source>
        <dbReference type="Pfam" id="PF10400"/>
    </source>
</evidence>
<feature type="domain" description="Transcription regulator PadR C-terminal" evidence="3">
    <location>
        <begin position="100"/>
        <end position="178"/>
    </location>
</feature>
<organism evidence="4 5">
    <name type="scientific">Actinomadura madurae</name>
    <dbReference type="NCBI Taxonomy" id="1993"/>
    <lineage>
        <taxon>Bacteria</taxon>
        <taxon>Bacillati</taxon>
        <taxon>Actinomycetota</taxon>
        <taxon>Actinomycetes</taxon>
        <taxon>Streptosporangiales</taxon>
        <taxon>Thermomonosporaceae</taxon>
        <taxon>Actinomadura</taxon>
    </lineage>
</organism>
<evidence type="ECO:0000256" key="1">
    <source>
        <dbReference type="SAM" id="MobiDB-lite"/>
    </source>
</evidence>
<evidence type="ECO:0000313" key="5">
    <source>
        <dbReference type="Proteomes" id="UP000183413"/>
    </source>
</evidence>
<dbReference type="AlphaFoldDB" id="A0A1I5G6K4"/>
<dbReference type="PANTHER" id="PTHR43252:SF4">
    <property type="entry name" value="TRANSCRIPTIONAL REGULATORY PROTEIN"/>
    <property type="match status" value="1"/>
</dbReference>
<dbReference type="InterPro" id="IPR018309">
    <property type="entry name" value="Tscrpt_reg_PadR_C"/>
</dbReference>
<dbReference type="SUPFAM" id="SSF46785">
    <property type="entry name" value="Winged helix' DNA-binding domain"/>
    <property type="match status" value="1"/>
</dbReference>
<dbReference type="InterPro" id="IPR036390">
    <property type="entry name" value="WH_DNA-bd_sf"/>
</dbReference>
<evidence type="ECO:0000259" key="2">
    <source>
        <dbReference type="Pfam" id="PF03551"/>
    </source>
</evidence>
<keyword evidence="5" id="KW-1185">Reference proteome</keyword>
<sequence length="220" mass="24481">MAELTTTSYAILGLLALRDHTTYELTKQMQRTVGYIWPRAERKLYDEPKRLVAAGYAEAVQDLVGRRRRTTYSITPAGREALARWLGTEPAPPAMEFEGMLRVLFADQGDIDQLRRSLRAIAADAAARRAHFAGMAGGILETGGEYPHRAHVNALGMQFMTAYLDQMTAWSEWALKQIEEWGDTTSPAQTWATQAREIFTTAANPPDAATSDDGTERSTR</sequence>
<dbReference type="STRING" id="1993.SAMN04489713_10557"/>
<feature type="domain" description="Transcription regulator PadR N-terminal" evidence="2">
    <location>
        <begin position="11"/>
        <end position="83"/>
    </location>
</feature>
<dbReference type="eggNOG" id="COG1695">
    <property type="taxonomic scope" value="Bacteria"/>
</dbReference>